<organism evidence="22 23">
    <name type="scientific">Agrobacterium rubi TR3 = NBRC 13261</name>
    <dbReference type="NCBI Taxonomy" id="1368415"/>
    <lineage>
        <taxon>Bacteria</taxon>
        <taxon>Pseudomonadati</taxon>
        <taxon>Pseudomonadota</taxon>
        <taxon>Alphaproteobacteria</taxon>
        <taxon>Hyphomicrobiales</taxon>
        <taxon>Rhizobiaceae</taxon>
        <taxon>Rhizobium/Agrobacterium group</taxon>
        <taxon>Agrobacterium</taxon>
    </lineage>
</organism>
<dbReference type="GO" id="GO:0110051">
    <property type="term" value="P:metabolite repair"/>
    <property type="evidence" value="ECO:0007669"/>
    <property type="project" value="TreeGrafter"/>
</dbReference>
<evidence type="ECO:0000256" key="4">
    <source>
        <dbReference type="ARBA" id="ARBA00009524"/>
    </source>
</evidence>
<comment type="caution">
    <text evidence="22">The sequence shown here is derived from an EMBL/GenBank/DDBJ whole genome shotgun (WGS) entry which is preliminary data.</text>
</comment>
<dbReference type="PANTHER" id="PTHR12592:SF0">
    <property type="entry name" value="ATP-DEPENDENT (S)-NAD(P)H-HYDRATE DEHYDRATASE"/>
    <property type="match status" value="1"/>
</dbReference>
<comment type="catalytic activity">
    <reaction evidence="1 18 19">
        <text>(6R)-NADHX = (6S)-NADHX</text>
        <dbReference type="Rhea" id="RHEA:32215"/>
        <dbReference type="ChEBI" id="CHEBI:64074"/>
        <dbReference type="ChEBI" id="CHEBI:64075"/>
        <dbReference type="EC" id="5.1.99.6"/>
    </reaction>
</comment>
<dbReference type="Gene3D" id="3.40.50.10260">
    <property type="entry name" value="YjeF N-terminal domain"/>
    <property type="match status" value="1"/>
</dbReference>
<feature type="binding site" evidence="17">
    <location>
        <position position="372"/>
    </location>
    <ligand>
        <name>(6S)-NADPHX</name>
        <dbReference type="ChEBI" id="CHEBI:64076"/>
    </ligand>
</feature>
<dbReference type="InterPro" id="IPR030677">
    <property type="entry name" value="Nnr"/>
</dbReference>
<evidence type="ECO:0000256" key="10">
    <source>
        <dbReference type="ARBA" id="ARBA00023027"/>
    </source>
</evidence>
<comment type="function">
    <text evidence="17">Catalyzes the dehydration of the S-form of NAD(P)HX at the expense of ADP, which is converted to AMP. Together with NAD(P)HX epimerase, which catalyzes the epimerization of the S- and R-forms, the enzyme allows the repair of both epimers of NAD(P)HX, a damaged form of NAD(P)H that is a result of enzymatic or heat-dependent hydration.</text>
</comment>
<evidence type="ECO:0000256" key="14">
    <source>
        <dbReference type="ARBA" id="ARBA00025153"/>
    </source>
</evidence>
<keyword evidence="11 18" id="KW-0413">Isomerase</keyword>
<comment type="caution">
    <text evidence="18">Lacks conserved residue(s) required for the propagation of feature annotation.</text>
</comment>
<keyword evidence="8 17" id="KW-0521">NADP</keyword>
<dbReference type="Proteomes" id="UP000028701">
    <property type="component" value="Unassembled WGS sequence"/>
</dbReference>
<evidence type="ECO:0000256" key="19">
    <source>
        <dbReference type="PIRNR" id="PIRNR017184"/>
    </source>
</evidence>
<feature type="binding site" evidence="18">
    <location>
        <position position="156"/>
    </location>
    <ligand>
        <name>(6S)-NADPHX</name>
        <dbReference type="ChEBI" id="CHEBI:64076"/>
    </ligand>
</feature>
<comment type="cofactor">
    <cofactor evidence="17">
        <name>Mg(2+)</name>
        <dbReference type="ChEBI" id="CHEBI:18420"/>
    </cofactor>
</comment>
<dbReference type="Pfam" id="PF03853">
    <property type="entry name" value="YjeF_N"/>
    <property type="match status" value="1"/>
</dbReference>
<dbReference type="NCBIfam" id="TIGR00197">
    <property type="entry name" value="yjeF_nterm"/>
    <property type="match status" value="1"/>
</dbReference>
<evidence type="ECO:0000256" key="5">
    <source>
        <dbReference type="ARBA" id="ARBA00022723"/>
    </source>
</evidence>
<feature type="binding site" evidence="17">
    <location>
        <position position="321"/>
    </location>
    <ligand>
        <name>(6S)-NADPHX</name>
        <dbReference type="ChEBI" id="CHEBI:64076"/>
    </ligand>
</feature>
<feature type="binding site" evidence="17">
    <location>
        <begin position="409"/>
        <end position="413"/>
    </location>
    <ligand>
        <name>AMP</name>
        <dbReference type="ChEBI" id="CHEBI:456215"/>
    </ligand>
</feature>
<feature type="domain" description="YjeF C-terminal" evidence="20">
    <location>
        <begin position="223"/>
        <end position="491"/>
    </location>
</feature>
<evidence type="ECO:0000256" key="9">
    <source>
        <dbReference type="ARBA" id="ARBA00022958"/>
    </source>
</evidence>
<comment type="function">
    <text evidence="18">Catalyzes the epimerization of the S- and R-forms of NAD(P)HX, a damaged form of NAD(P)H that is a result of enzymatic or heat-dependent hydration. This is a prerequisite for the S-specific NAD(P)H-hydrate dehydratase to allow the repair of both epimers of NAD(P)HX.</text>
</comment>
<dbReference type="AlphaFoldDB" id="A0A081CRZ6"/>
<reference evidence="22 23" key="1">
    <citation type="submission" date="2014-08" db="EMBL/GenBank/DDBJ databases">
        <title>Whole genome shotgun sequence of Rhizobium rubi NBRC 13261.</title>
        <authorList>
            <person name="Katano-Makiyama Y."/>
            <person name="Hosoyama A."/>
            <person name="Hashimoto M."/>
            <person name="Hosoyama Y."/>
            <person name="Noguchi M."/>
            <person name="Tsuchikane K."/>
            <person name="Uohara A."/>
            <person name="Ohji S."/>
            <person name="Ichikawa N."/>
            <person name="Kimura A."/>
            <person name="Yamazoe A."/>
            <person name="Fujita N."/>
        </authorList>
    </citation>
    <scope>NUCLEOTIDE SEQUENCE [LARGE SCALE GENOMIC DNA]</scope>
    <source>
        <strain evidence="22 23">NBRC 13261</strain>
    </source>
</reference>
<comment type="catalytic activity">
    <reaction evidence="16 17 19">
        <text>(6S)-NADPHX + ADP = AMP + phosphate + NADPH + H(+)</text>
        <dbReference type="Rhea" id="RHEA:32235"/>
        <dbReference type="ChEBI" id="CHEBI:15378"/>
        <dbReference type="ChEBI" id="CHEBI:43474"/>
        <dbReference type="ChEBI" id="CHEBI:57783"/>
        <dbReference type="ChEBI" id="CHEBI:64076"/>
        <dbReference type="ChEBI" id="CHEBI:456215"/>
        <dbReference type="ChEBI" id="CHEBI:456216"/>
        <dbReference type="EC" id="4.2.1.136"/>
    </reaction>
</comment>
<feature type="binding site" evidence="18">
    <location>
        <begin position="62"/>
        <end position="66"/>
    </location>
    <ligand>
        <name>(6S)-NADPHX</name>
        <dbReference type="ChEBI" id="CHEBI:64076"/>
    </ligand>
</feature>
<dbReference type="EMBL" id="BBJU01000006">
    <property type="protein sequence ID" value="GAK69442.1"/>
    <property type="molecule type" value="Genomic_DNA"/>
</dbReference>
<dbReference type="Gene3D" id="3.40.1190.20">
    <property type="match status" value="1"/>
</dbReference>
<evidence type="ECO:0000256" key="12">
    <source>
        <dbReference type="ARBA" id="ARBA00023239"/>
    </source>
</evidence>
<comment type="function">
    <text evidence="14 19">Bifunctional enzyme that catalyzes the epimerization of the S- and R-forms of NAD(P)HX and the dehydration of the S-form of NAD(P)HX at the expense of ADP, which is converted to AMP. This allows the repair of both epimers of NAD(P)HX, a damaged form of NAD(P)H that is a result of enzymatic or heat-dependent hydration.</text>
</comment>
<feature type="binding site" evidence="18">
    <location>
        <begin position="127"/>
        <end position="133"/>
    </location>
    <ligand>
        <name>(6S)-NADPHX</name>
        <dbReference type="ChEBI" id="CHEBI:64076"/>
    </ligand>
</feature>
<dbReference type="GO" id="GO:0052855">
    <property type="term" value="F:ADP-dependent NAD(P)H-hydrate dehydratase activity"/>
    <property type="evidence" value="ECO:0007669"/>
    <property type="project" value="UniProtKB-UniRule"/>
</dbReference>
<dbReference type="InterPro" id="IPR029056">
    <property type="entry name" value="Ribokinase-like"/>
</dbReference>
<feature type="binding site" evidence="17">
    <location>
        <position position="258"/>
    </location>
    <ligand>
        <name>(6S)-NADPHX</name>
        <dbReference type="ChEBI" id="CHEBI:64076"/>
    </ligand>
</feature>
<keyword evidence="12 17" id="KW-0456">Lyase</keyword>
<dbReference type="NCBIfam" id="TIGR00196">
    <property type="entry name" value="yjeF_cterm"/>
    <property type="match status" value="1"/>
</dbReference>
<dbReference type="GO" id="GO:0046496">
    <property type="term" value="P:nicotinamide nucleotide metabolic process"/>
    <property type="evidence" value="ECO:0007669"/>
    <property type="project" value="UniProtKB-UniRule"/>
</dbReference>
<dbReference type="Pfam" id="PF01256">
    <property type="entry name" value="Carb_kinase"/>
    <property type="match status" value="1"/>
</dbReference>
<proteinExistence type="inferred from homology"/>
<dbReference type="PIRSF" id="PIRSF017184">
    <property type="entry name" value="Nnr"/>
    <property type="match status" value="1"/>
</dbReference>
<dbReference type="HAMAP" id="MF_01966">
    <property type="entry name" value="NADHX_epimerase"/>
    <property type="match status" value="1"/>
</dbReference>
<dbReference type="InterPro" id="IPR036652">
    <property type="entry name" value="YjeF_N_dom_sf"/>
</dbReference>
<dbReference type="OrthoDB" id="9806925at2"/>
<evidence type="ECO:0000256" key="16">
    <source>
        <dbReference type="ARBA" id="ARBA00049209"/>
    </source>
</evidence>
<evidence type="ECO:0000256" key="2">
    <source>
        <dbReference type="ARBA" id="ARBA00000909"/>
    </source>
</evidence>
<dbReference type="PROSITE" id="PS51385">
    <property type="entry name" value="YJEF_N"/>
    <property type="match status" value="1"/>
</dbReference>
<dbReference type="eggNOG" id="COG0062">
    <property type="taxonomic scope" value="Bacteria"/>
</dbReference>
<sequence length="491" mass="51517">MIFLAQHVLIDPAAMARIDASAEKNGLSIASLMERAGQAVSACALRHYPQALRYIVLCGTGNNGGDGFVAARALKKSGAEVAGYVFGDVARLKGAATQAFDALGISPKTLDSYRPQSGDVVIDAIFGAGLSRDVPAEVAAVIDRVEKASVPVLAVDLPSGLCGRRGVPLGRAFQAERTVTFMARKPGHVLMPGRSLCGEVEVFDIGIPLRIVKEHCGSVFENHPSLWKSAFPRSDEDTHKFKRGHLTVFSGPSHATGAARMAAMASVRAGAGIVTIAAPHDALGVLSATLTVVMVSGIESDEELAAWREDKRHATYVLGPGFGDLERARRFVSLLKDKAMVLDADGITAFKHEPQQLFDLFASDAPRILTPHEGEFGRLFPDIAADRTLSKIEKAQAAAALSNAVIVYKGADTVIAAPDGRAAVNTNAPSYLATAGSGDVLAGIAGGFLAQQVPAFEAAAAAVWLHGETAQRLGPGLTAEDLAADVRPFQR</sequence>
<comment type="catalytic activity">
    <reaction evidence="15 17 19">
        <text>(6S)-NADHX + ADP = AMP + phosphate + NADH + H(+)</text>
        <dbReference type="Rhea" id="RHEA:32223"/>
        <dbReference type="ChEBI" id="CHEBI:15378"/>
        <dbReference type="ChEBI" id="CHEBI:43474"/>
        <dbReference type="ChEBI" id="CHEBI:57945"/>
        <dbReference type="ChEBI" id="CHEBI:64074"/>
        <dbReference type="ChEBI" id="CHEBI:456215"/>
        <dbReference type="ChEBI" id="CHEBI:456216"/>
        <dbReference type="EC" id="4.2.1.136"/>
    </reaction>
</comment>
<evidence type="ECO:0000256" key="8">
    <source>
        <dbReference type="ARBA" id="ARBA00022857"/>
    </source>
</evidence>
<feature type="binding site" evidence="18">
    <location>
        <position position="159"/>
    </location>
    <ligand>
        <name>K(+)</name>
        <dbReference type="ChEBI" id="CHEBI:29103"/>
    </ligand>
</feature>
<evidence type="ECO:0000256" key="3">
    <source>
        <dbReference type="ARBA" id="ARBA00006001"/>
    </source>
</evidence>
<evidence type="ECO:0000256" key="13">
    <source>
        <dbReference type="ARBA" id="ARBA00023268"/>
    </source>
</evidence>
<comment type="similarity">
    <text evidence="3 19">In the N-terminal section; belongs to the NnrE/AIBP family.</text>
</comment>
<feature type="binding site" evidence="17">
    <location>
        <position position="439"/>
    </location>
    <ligand>
        <name>(6S)-NADPHX</name>
        <dbReference type="ChEBI" id="CHEBI:64076"/>
    </ligand>
</feature>
<gene>
    <name evidence="17" type="primary">nnrD</name>
    <name evidence="18" type="synonym">nnrE</name>
    <name evidence="22" type="ORF">RRU01S_06_00500</name>
</gene>
<comment type="similarity">
    <text evidence="18">Belongs to the NnrE/AIBP family.</text>
</comment>
<keyword evidence="5 18" id="KW-0479">Metal-binding</keyword>
<feature type="binding site" evidence="18">
    <location>
        <position position="123"/>
    </location>
    <ligand>
        <name>K(+)</name>
        <dbReference type="ChEBI" id="CHEBI:29103"/>
    </ligand>
</feature>
<comment type="catalytic activity">
    <reaction evidence="2 18 19">
        <text>(6R)-NADPHX = (6S)-NADPHX</text>
        <dbReference type="Rhea" id="RHEA:32227"/>
        <dbReference type="ChEBI" id="CHEBI:64076"/>
        <dbReference type="ChEBI" id="CHEBI:64077"/>
        <dbReference type="EC" id="5.1.99.6"/>
    </reaction>
</comment>
<dbReference type="EC" id="5.1.99.6" evidence="19"/>
<evidence type="ECO:0000256" key="11">
    <source>
        <dbReference type="ARBA" id="ARBA00023235"/>
    </source>
</evidence>
<dbReference type="RefSeq" id="WP_045229043.1">
    <property type="nucleotide sequence ID" value="NZ_BBJU01000006.1"/>
</dbReference>
<evidence type="ECO:0000256" key="1">
    <source>
        <dbReference type="ARBA" id="ARBA00000013"/>
    </source>
</evidence>
<evidence type="ECO:0000256" key="6">
    <source>
        <dbReference type="ARBA" id="ARBA00022741"/>
    </source>
</evidence>
<feature type="binding site" evidence="18">
    <location>
        <position position="63"/>
    </location>
    <ligand>
        <name>K(+)</name>
        <dbReference type="ChEBI" id="CHEBI:29103"/>
    </ligand>
</feature>
<evidence type="ECO:0000256" key="15">
    <source>
        <dbReference type="ARBA" id="ARBA00048238"/>
    </source>
</evidence>
<dbReference type="GO" id="GO:0046872">
    <property type="term" value="F:metal ion binding"/>
    <property type="evidence" value="ECO:0007669"/>
    <property type="project" value="UniProtKB-UniRule"/>
</dbReference>
<comment type="similarity">
    <text evidence="4 19">In the C-terminal section; belongs to the NnrD/CARKD family.</text>
</comment>
<evidence type="ECO:0000256" key="7">
    <source>
        <dbReference type="ARBA" id="ARBA00022840"/>
    </source>
</evidence>
<evidence type="ECO:0000256" key="18">
    <source>
        <dbReference type="HAMAP-Rule" id="MF_01966"/>
    </source>
</evidence>
<evidence type="ECO:0000313" key="22">
    <source>
        <dbReference type="EMBL" id="GAK69442.1"/>
    </source>
</evidence>
<dbReference type="CDD" id="cd01171">
    <property type="entry name" value="YXKO-related"/>
    <property type="match status" value="1"/>
</dbReference>
<dbReference type="HAMAP" id="MF_01965">
    <property type="entry name" value="NADHX_dehydratase"/>
    <property type="match status" value="1"/>
</dbReference>
<evidence type="ECO:0000259" key="21">
    <source>
        <dbReference type="PROSITE" id="PS51385"/>
    </source>
</evidence>
<dbReference type="GO" id="GO:0005524">
    <property type="term" value="F:ATP binding"/>
    <property type="evidence" value="ECO:0007669"/>
    <property type="project" value="UniProtKB-UniRule"/>
</dbReference>
<comment type="cofactor">
    <cofactor evidence="18 19">
        <name>K(+)</name>
        <dbReference type="ChEBI" id="CHEBI:29103"/>
    </cofactor>
    <text evidence="18 19">Binds 1 potassium ion per subunit.</text>
</comment>
<dbReference type="PROSITE" id="PS51383">
    <property type="entry name" value="YJEF_C_3"/>
    <property type="match status" value="1"/>
</dbReference>
<evidence type="ECO:0000256" key="17">
    <source>
        <dbReference type="HAMAP-Rule" id="MF_01965"/>
    </source>
</evidence>
<dbReference type="GO" id="GO:0052856">
    <property type="term" value="F:NAD(P)HX epimerase activity"/>
    <property type="evidence" value="ECO:0007669"/>
    <property type="project" value="UniProtKB-UniRule"/>
</dbReference>
<keyword evidence="6 17" id="KW-0547">Nucleotide-binding</keyword>
<feature type="domain" description="YjeF N-terminal" evidence="21">
    <location>
        <begin position="15"/>
        <end position="213"/>
    </location>
</feature>
<evidence type="ECO:0000313" key="23">
    <source>
        <dbReference type="Proteomes" id="UP000028701"/>
    </source>
</evidence>
<keyword evidence="10 17" id="KW-0520">NAD</keyword>
<dbReference type="SUPFAM" id="SSF53613">
    <property type="entry name" value="Ribokinase-like"/>
    <property type="match status" value="1"/>
</dbReference>
<dbReference type="eggNOG" id="COG0063">
    <property type="taxonomic scope" value="Bacteria"/>
</dbReference>
<keyword evidence="9 18" id="KW-0630">Potassium</keyword>
<keyword evidence="7 17" id="KW-0067">ATP-binding</keyword>
<dbReference type="EC" id="4.2.1.136" evidence="19"/>
<dbReference type="SUPFAM" id="SSF64153">
    <property type="entry name" value="YjeF N-terminal domain-like"/>
    <property type="match status" value="1"/>
</dbReference>
<comment type="similarity">
    <text evidence="17">Belongs to the NnrD/CARKD family.</text>
</comment>
<keyword evidence="13" id="KW-0511">Multifunctional enzyme</keyword>
<protein>
    <recommendedName>
        <fullName evidence="19">Bifunctional NAD(P)H-hydrate repair enzyme</fullName>
    </recommendedName>
    <alternativeName>
        <fullName evidence="19">Nicotinamide nucleotide repair protein</fullName>
    </alternativeName>
    <domain>
        <recommendedName>
            <fullName evidence="19">ADP-dependent (S)-NAD(P)H-hydrate dehydratase</fullName>
            <ecNumber evidence="19">4.2.1.136</ecNumber>
        </recommendedName>
        <alternativeName>
            <fullName evidence="19">ADP-dependent NAD(P)HX dehydratase</fullName>
        </alternativeName>
    </domain>
    <domain>
        <recommendedName>
            <fullName evidence="19">NAD(P)H-hydrate epimerase</fullName>
            <ecNumber evidence="19">5.1.99.6</ecNumber>
        </recommendedName>
    </domain>
</protein>
<dbReference type="PANTHER" id="PTHR12592">
    <property type="entry name" value="ATP-DEPENDENT (S)-NAD(P)H-HYDRATE DEHYDRATASE FAMILY MEMBER"/>
    <property type="match status" value="1"/>
</dbReference>
<dbReference type="InterPro" id="IPR004443">
    <property type="entry name" value="YjeF_N_dom"/>
</dbReference>
<evidence type="ECO:0000259" key="20">
    <source>
        <dbReference type="PROSITE" id="PS51383"/>
    </source>
</evidence>
<feature type="binding site" evidence="17">
    <location>
        <position position="438"/>
    </location>
    <ligand>
        <name>AMP</name>
        <dbReference type="ChEBI" id="CHEBI:456215"/>
    </ligand>
</feature>
<comment type="subunit">
    <text evidence="17">Homotetramer.</text>
</comment>
<accession>A0A081CRZ6</accession>
<dbReference type="InterPro" id="IPR000631">
    <property type="entry name" value="CARKD"/>
</dbReference>
<name>A0A081CRZ6_9HYPH</name>